<dbReference type="EC" id="3.2.1.51" evidence="5"/>
<keyword evidence="5" id="KW-0326">Glycosidase</keyword>
<feature type="signal peptide" evidence="1">
    <location>
        <begin position="1"/>
        <end position="18"/>
    </location>
</feature>
<dbReference type="GO" id="GO:0005975">
    <property type="term" value="P:carbohydrate metabolic process"/>
    <property type="evidence" value="ECO:0007669"/>
    <property type="project" value="InterPro"/>
</dbReference>
<dbReference type="PANTHER" id="PTHR31084">
    <property type="entry name" value="ALPHA-L-FUCOSIDASE 2"/>
    <property type="match status" value="1"/>
</dbReference>
<dbReference type="Pfam" id="PF14498">
    <property type="entry name" value="Glyco_hyd_65N_2"/>
    <property type="match status" value="1"/>
</dbReference>
<dbReference type="SUPFAM" id="SSF48208">
    <property type="entry name" value="Six-hairpin glycosidases"/>
    <property type="match status" value="1"/>
</dbReference>
<accession>A0A840E7S9</accession>
<dbReference type="Gene3D" id="2.70.98.50">
    <property type="entry name" value="putative glycoside hydrolase family protein from bacillus halodurans"/>
    <property type="match status" value="1"/>
</dbReference>
<dbReference type="InterPro" id="IPR027414">
    <property type="entry name" value="GH95_N_dom"/>
</dbReference>
<feature type="domain" description="Alpha fucosidase A-like C-terminal" evidence="3">
    <location>
        <begin position="716"/>
        <end position="776"/>
    </location>
</feature>
<dbReference type="Gene3D" id="1.50.10.10">
    <property type="match status" value="1"/>
</dbReference>
<organism evidence="5 6">
    <name type="scientific">Neolewinella aquimaris</name>
    <dbReference type="NCBI Taxonomy" id="1835722"/>
    <lineage>
        <taxon>Bacteria</taxon>
        <taxon>Pseudomonadati</taxon>
        <taxon>Bacteroidota</taxon>
        <taxon>Saprospiria</taxon>
        <taxon>Saprospirales</taxon>
        <taxon>Lewinellaceae</taxon>
        <taxon>Neolewinella</taxon>
    </lineage>
</organism>
<evidence type="ECO:0000259" key="3">
    <source>
        <dbReference type="Pfam" id="PF21307"/>
    </source>
</evidence>
<dbReference type="InterPro" id="IPR049053">
    <property type="entry name" value="AFCA-like_C"/>
</dbReference>
<evidence type="ECO:0000313" key="6">
    <source>
        <dbReference type="Proteomes" id="UP000576209"/>
    </source>
</evidence>
<dbReference type="InterPro" id="IPR008928">
    <property type="entry name" value="6-hairpin_glycosidase_sf"/>
</dbReference>
<keyword evidence="1" id="KW-0732">Signal</keyword>
<evidence type="ECO:0000313" key="5">
    <source>
        <dbReference type="EMBL" id="MBB4079675.1"/>
    </source>
</evidence>
<dbReference type="RefSeq" id="WP_183495908.1">
    <property type="nucleotide sequence ID" value="NZ_JACIFF010000005.1"/>
</dbReference>
<dbReference type="InterPro" id="IPR016518">
    <property type="entry name" value="Alpha-L-fucosidase"/>
</dbReference>
<sequence length="793" mass="87675">MHYIALFFLLALSPLLTAQSAPDHLLRYDQPARYFEESLVLGNGRLGASVFGGTGTDTIYLNDLTLWSGEPVDSSYFPDVAGNLPAIRAALAREDYRAADSLNRILQGPFSASYAPLGTLMLDFDTPNDITDYRRELDLSNATARVSYQSGGTELTREYFVSHPDKVIAIRLSSDRPGTINTTLRFGSLLRYQTEVSDGDLHVNGYAPYHAEPSYRGDLPDAVRFDPERGTRFTSLFRVKHTDGQVTATDTTLELSGVSEAVILVSIATSFSGFDKDPAREGLDNRALAAAALDAASKKDYAALREAHVIDYRSFYDRLHLDLGATSAPDLPTDARLQRYATGEEDKALEELYFNFGRYLLISSSRTPGVPANLQGLWNPHLRPPWSSNYTININAEENYWLIGPGNLSDLHTPLLEFIGNVAQTGARTARNYYGTGGWAAAHNSDIWALSNPVGDFGTGDPNWANWNFGGVWLATHLWEQYLYMQDADYLRDEAYPLLKGAVQFGLDWVVQDTAGHWITSPSTSPEAKYITPDGYVGSTLYGATADLAMLRELFANFLAASGALNIADPFTTRVRETHDNLHPYRVGRQGNLQEWYYDWEDQDPQHRHQTHLFGLHPGHHISPQLTPELANAARTTLDIKGDETTGWSKGWRINLWARLRDGDRAYRMYRTLLRYVPPVGARHGGTYPNLLDAHPPFQIDGNFGGAAAVIELLMQSSADTIHLLPALPAAWPSGSVTGMGARGGFVVDLEWENSRPARATITARANGSTTVIFGDDQRPVTLKAGEQTVLEF</sequence>
<feature type="domain" description="Glycosyl hydrolase family 95 N-terminal" evidence="2">
    <location>
        <begin position="26"/>
        <end position="272"/>
    </location>
</feature>
<keyword evidence="5" id="KW-0378">Hydrolase</keyword>
<dbReference type="PANTHER" id="PTHR31084:SF0">
    <property type="entry name" value="ALPHA-L-FUCOSIDASE 2"/>
    <property type="match status" value="1"/>
</dbReference>
<feature type="domain" description="Glycosyl hydrolase family 95 catalytic" evidence="4">
    <location>
        <begin position="301"/>
        <end position="714"/>
    </location>
</feature>
<dbReference type="Pfam" id="PF21307">
    <property type="entry name" value="Glyco_hydro_95_C"/>
    <property type="match status" value="1"/>
</dbReference>
<feature type="chain" id="PRO_5032709577" evidence="1">
    <location>
        <begin position="19"/>
        <end position="793"/>
    </location>
</feature>
<comment type="caution">
    <text evidence="5">The sequence shown here is derived from an EMBL/GenBank/DDBJ whole genome shotgun (WGS) entry which is preliminary data.</text>
</comment>
<evidence type="ECO:0000256" key="1">
    <source>
        <dbReference type="SAM" id="SignalP"/>
    </source>
</evidence>
<dbReference type="GO" id="GO:0004560">
    <property type="term" value="F:alpha-L-fucosidase activity"/>
    <property type="evidence" value="ECO:0007669"/>
    <property type="project" value="UniProtKB-EC"/>
</dbReference>
<name>A0A840E7S9_9BACT</name>
<dbReference type="Proteomes" id="UP000576209">
    <property type="component" value="Unassembled WGS sequence"/>
</dbReference>
<dbReference type="AlphaFoldDB" id="A0A840E7S9"/>
<keyword evidence="6" id="KW-1185">Reference proteome</keyword>
<evidence type="ECO:0000259" key="4">
    <source>
        <dbReference type="Pfam" id="PF22124"/>
    </source>
</evidence>
<dbReference type="InterPro" id="IPR013780">
    <property type="entry name" value="Glyco_hydro_b"/>
</dbReference>
<gene>
    <name evidence="5" type="ORF">GGR28_002300</name>
</gene>
<dbReference type="EMBL" id="JACIFF010000005">
    <property type="protein sequence ID" value="MBB4079675.1"/>
    <property type="molecule type" value="Genomic_DNA"/>
</dbReference>
<protein>
    <submittedName>
        <fullName evidence="5">Alpha-L-fucosidase 2</fullName>
        <ecNumber evidence="5">3.2.1.51</ecNumber>
    </submittedName>
</protein>
<reference evidence="5 6" key="1">
    <citation type="submission" date="2020-08" db="EMBL/GenBank/DDBJ databases">
        <title>Genomic Encyclopedia of Type Strains, Phase IV (KMG-IV): sequencing the most valuable type-strain genomes for metagenomic binning, comparative biology and taxonomic classification.</title>
        <authorList>
            <person name="Goeker M."/>
        </authorList>
    </citation>
    <scope>NUCLEOTIDE SEQUENCE [LARGE SCALE GENOMIC DNA]</scope>
    <source>
        <strain evidence="5 6">DSM 105137</strain>
    </source>
</reference>
<dbReference type="InterPro" id="IPR054363">
    <property type="entry name" value="GH95_cat"/>
</dbReference>
<evidence type="ECO:0000259" key="2">
    <source>
        <dbReference type="Pfam" id="PF14498"/>
    </source>
</evidence>
<dbReference type="Pfam" id="PF22124">
    <property type="entry name" value="Glyco_hydro_95_cat"/>
    <property type="match status" value="1"/>
</dbReference>
<dbReference type="InterPro" id="IPR012341">
    <property type="entry name" value="6hp_glycosidase-like_sf"/>
</dbReference>
<proteinExistence type="predicted"/>
<dbReference type="Gene3D" id="2.60.40.1180">
    <property type="entry name" value="Golgi alpha-mannosidase II"/>
    <property type="match status" value="1"/>
</dbReference>
<dbReference type="PIRSF" id="PIRSF007663">
    <property type="entry name" value="UCP007663"/>
    <property type="match status" value="1"/>
</dbReference>